<gene>
    <name evidence="1" type="ORF">NGAL_HAMBI1145_55640</name>
    <name evidence="2" type="ORF">NGAL_HAMBI1189_56080</name>
</gene>
<name>A0A0T7G0L5_NEOGA</name>
<proteinExistence type="predicted"/>
<protein>
    <recommendedName>
        <fullName evidence="5">Transposase</fullName>
    </recommendedName>
</protein>
<reference evidence="3 4" key="1">
    <citation type="submission" date="2014-08" db="EMBL/GenBank/DDBJ databases">
        <authorList>
            <person name="Chen Y.-H."/>
        </authorList>
    </citation>
    <scope>NUCLEOTIDE SEQUENCE [LARGE SCALE GENOMIC DNA]</scope>
</reference>
<evidence type="ECO:0000313" key="1">
    <source>
        <dbReference type="EMBL" id="CDZ40790.1"/>
    </source>
</evidence>
<evidence type="ECO:0000313" key="3">
    <source>
        <dbReference type="Proteomes" id="UP000039660"/>
    </source>
</evidence>
<organism evidence="1 4">
    <name type="scientific">Neorhizobium galegae bv. officinalis</name>
    <dbReference type="NCBI Taxonomy" id="323656"/>
    <lineage>
        <taxon>Bacteria</taxon>
        <taxon>Pseudomonadati</taxon>
        <taxon>Pseudomonadota</taxon>
        <taxon>Alphaproteobacteria</taxon>
        <taxon>Hyphomicrobiales</taxon>
        <taxon>Rhizobiaceae</taxon>
        <taxon>Rhizobium/Agrobacterium group</taxon>
        <taxon>Neorhizobium</taxon>
    </lineage>
</organism>
<evidence type="ECO:0000313" key="4">
    <source>
        <dbReference type="Proteomes" id="UP000046176"/>
    </source>
</evidence>
<evidence type="ECO:0000313" key="2">
    <source>
        <dbReference type="EMBL" id="CDZ54633.1"/>
    </source>
</evidence>
<dbReference type="Proteomes" id="UP000039660">
    <property type="component" value="Unassembled WGS sequence"/>
</dbReference>
<dbReference type="EMBL" id="CCRK01000023">
    <property type="protein sequence ID" value="CDZ54633.1"/>
    <property type="molecule type" value="Genomic_DNA"/>
</dbReference>
<sequence length="33" mass="3664">MFSAITQALGEICNLFSVTECRNYFKAAGYEAD</sequence>
<dbReference type="EMBL" id="CCRH01000024">
    <property type="protein sequence ID" value="CDZ40790.1"/>
    <property type="molecule type" value="Genomic_DNA"/>
</dbReference>
<accession>A0A0T7G0L5</accession>
<evidence type="ECO:0008006" key="5">
    <source>
        <dbReference type="Google" id="ProtNLM"/>
    </source>
</evidence>
<dbReference type="Proteomes" id="UP000046176">
    <property type="component" value="Unassembled WGS sequence"/>
</dbReference>
<dbReference type="AlphaFoldDB" id="A0A0T7G0L5"/>